<evidence type="ECO:0000313" key="8">
    <source>
        <dbReference type="Proteomes" id="UP000323594"/>
    </source>
</evidence>
<dbReference type="AlphaFoldDB" id="A0A0B7GWH1"/>
<gene>
    <name evidence="6" type="ORF">FUT82_10385</name>
    <name evidence="5" type="ORF">TPHV1_220036</name>
</gene>
<dbReference type="Proteomes" id="UP000042527">
    <property type="component" value="Unassembled WGS sequence"/>
</dbReference>
<dbReference type="RefSeq" id="WP_002699078.1">
    <property type="nucleotide sequence ID" value="NZ_CDNC01000015.1"/>
</dbReference>
<dbReference type="InterPro" id="IPR036390">
    <property type="entry name" value="WH_DNA-bd_sf"/>
</dbReference>
<dbReference type="OrthoDB" id="9808770at2"/>
<dbReference type="EMBL" id="CDNC01000015">
    <property type="protein sequence ID" value="CEM61912.1"/>
    <property type="molecule type" value="Genomic_DNA"/>
</dbReference>
<feature type="domain" description="HTH gntR-type" evidence="4">
    <location>
        <begin position="11"/>
        <end position="79"/>
    </location>
</feature>
<dbReference type="Proteomes" id="UP000323594">
    <property type="component" value="Chromosome"/>
</dbReference>
<dbReference type="CDD" id="cd07377">
    <property type="entry name" value="WHTH_GntR"/>
    <property type="match status" value="1"/>
</dbReference>
<dbReference type="Pfam" id="PF00392">
    <property type="entry name" value="GntR"/>
    <property type="match status" value="1"/>
</dbReference>
<dbReference type="EMBL" id="CP042817">
    <property type="protein sequence ID" value="QEJ98363.1"/>
    <property type="molecule type" value="Genomic_DNA"/>
</dbReference>
<organism evidence="5 7">
    <name type="scientific">Treponema phagedenis</name>
    <dbReference type="NCBI Taxonomy" id="162"/>
    <lineage>
        <taxon>Bacteria</taxon>
        <taxon>Pseudomonadati</taxon>
        <taxon>Spirochaetota</taxon>
        <taxon>Spirochaetia</taxon>
        <taxon>Spirochaetales</taxon>
        <taxon>Treponemataceae</taxon>
        <taxon>Treponema</taxon>
    </lineage>
</organism>
<evidence type="ECO:0000259" key="4">
    <source>
        <dbReference type="PROSITE" id="PS50949"/>
    </source>
</evidence>
<dbReference type="PANTHER" id="PTHR38445:SF7">
    <property type="entry name" value="GNTR-FAMILY TRANSCRIPTIONAL REGULATOR"/>
    <property type="match status" value="1"/>
</dbReference>
<keyword evidence="7" id="KW-1185">Reference proteome</keyword>
<evidence type="ECO:0000256" key="1">
    <source>
        <dbReference type="ARBA" id="ARBA00023015"/>
    </source>
</evidence>
<reference evidence="6 8" key="3">
    <citation type="submission" date="2019-08" db="EMBL/GenBank/DDBJ databases">
        <authorList>
            <person name="Kuhnert P."/>
        </authorList>
    </citation>
    <scope>NUCLEOTIDE SEQUENCE [LARGE SCALE GENOMIC DNA]</scope>
    <source>
        <strain evidence="6 8">B36.5</strain>
    </source>
</reference>
<name>A0A0B7GWH1_TREPH</name>
<keyword evidence="2" id="KW-0238">DNA-binding</keyword>
<evidence type="ECO:0000256" key="2">
    <source>
        <dbReference type="ARBA" id="ARBA00023125"/>
    </source>
</evidence>
<reference evidence="5" key="1">
    <citation type="submission" date="2015-01" db="EMBL/GenBank/DDBJ databases">
        <authorList>
            <person name="Xiang T."/>
            <person name="Song Y."/>
            <person name="Huang L."/>
            <person name="Wang B."/>
            <person name="Wu P."/>
        </authorList>
    </citation>
    <scope>NUCLEOTIDE SEQUENCE [LARGE SCALE GENOMIC DNA]</scope>
    <source>
        <strain evidence="5">V1</strain>
    </source>
</reference>
<sequence length="125" mass="14126">MNIFLNNTSGVPLYEQLKEQIKTQIIEGSLKQDEMLPSMRALAADLRVSLITTKRAYEDLIREGFLYSLSTRGVCVAKLDKGKVRKEIVGMVEKNLAEACIEAKKIDLSFSEISKLLKEVFNKTK</sequence>
<dbReference type="InterPro" id="IPR036388">
    <property type="entry name" value="WH-like_DNA-bd_sf"/>
</dbReference>
<evidence type="ECO:0000313" key="5">
    <source>
        <dbReference type="EMBL" id="CEM61912.1"/>
    </source>
</evidence>
<protein>
    <submittedName>
        <fullName evidence="6">GntR family transcriptional regulator</fullName>
    </submittedName>
    <submittedName>
        <fullName evidence="5">Transcriptional regulator, GntR family</fullName>
    </submittedName>
</protein>
<dbReference type="GeneID" id="57753384"/>
<dbReference type="GO" id="GO:0003677">
    <property type="term" value="F:DNA binding"/>
    <property type="evidence" value="ECO:0007669"/>
    <property type="project" value="UniProtKB-KW"/>
</dbReference>
<dbReference type="GO" id="GO:0003700">
    <property type="term" value="F:DNA-binding transcription factor activity"/>
    <property type="evidence" value="ECO:0007669"/>
    <property type="project" value="InterPro"/>
</dbReference>
<dbReference type="PROSITE" id="PS50949">
    <property type="entry name" value="HTH_GNTR"/>
    <property type="match status" value="1"/>
</dbReference>
<keyword evidence="1" id="KW-0805">Transcription regulation</keyword>
<dbReference type="SUPFAM" id="SSF46785">
    <property type="entry name" value="Winged helix' DNA-binding domain"/>
    <property type="match status" value="1"/>
</dbReference>
<accession>A0A0B7GWH1</accession>
<evidence type="ECO:0000313" key="6">
    <source>
        <dbReference type="EMBL" id="QEJ98363.1"/>
    </source>
</evidence>
<keyword evidence="3" id="KW-0804">Transcription</keyword>
<dbReference type="Gene3D" id="1.10.10.10">
    <property type="entry name" value="Winged helix-like DNA-binding domain superfamily/Winged helix DNA-binding domain"/>
    <property type="match status" value="1"/>
</dbReference>
<proteinExistence type="predicted"/>
<dbReference type="PANTHER" id="PTHR38445">
    <property type="entry name" value="HTH-TYPE TRANSCRIPTIONAL REPRESSOR YTRA"/>
    <property type="match status" value="1"/>
</dbReference>
<dbReference type="InterPro" id="IPR000524">
    <property type="entry name" value="Tscrpt_reg_HTH_GntR"/>
</dbReference>
<dbReference type="SMART" id="SM00345">
    <property type="entry name" value="HTH_GNTR"/>
    <property type="match status" value="1"/>
</dbReference>
<evidence type="ECO:0000313" key="7">
    <source>
        <dbReference type="Proteomes" id="UP000042527"/>
    </source>
</evidence>
<reference evidence="7" key="2">
    <citation type="submission" date="2015-01" db="EMBL/GenBank/DDBJ databases">
        <authorList>
            <person name="Manzoor Shahid"/>
            <person name="Zubair Saima"/>
        </authorList>
    </citation>
    <scope>NUCLEOTIDE SEQUENCE [LARGE SCALE GENOMIC DNA]</scope>
    <source>
        <strain evidence="7">V1</strain>
    </source>
</reference>
<evidence type="ECO:0000256" key="3">
    <source>
        <dbReference type="ARBA" id="ARBA00023163"/>
    </source>
</evidence>